<dbReference type="Gene3D" id="2.60.120.260">
    <property type="entry name" value="Galactose-binding domain-like"/>
    <property type="match status" value="2"/>
</dbReference>
<feature type="domain" description="Alpha-L-rhamnosidase concanavalin-like" evidence="6">
    <location>
        <begin position="502"/>
        <end position="606"/>
    </location>
</feature>
<dbReference type="Pfam" id="PF08531">
    <property type="entry name" value="Bac_rhamnosid_N"/>
    <property type="match status" value="1"/>
</dbReference>
<keyword evidence="11" id="KW-1185">Reference proteome</keyword>
<dbReference type="EC" id="3.2.1.40" evidence="2"/>
<evidence type="ECO:0000256" key="1">
    <source>
        <dbReference type="ARBA" id="ARBA00001445"/>
    </source>
</evidence>
<proteinExistence type="predicted"/>
<evidence type="ECO:0000313" key="11">
    <source>
        <dbReference type="Proteomes" id="UP000322699"/>
    </source>
</evidence>
<evidence type="ECO:0000313" key="10">
    <source>
        <dbReference type="EMBL" id="KAA1259854.1"/>
    </source>
</evidence>
<dbReference type="Gene3D" id="1.50.10.10">
    <property type="match status" value="1"/>
</dbReference>
<dbReference type="Proteomes" id="UP000322699">
    <property type="component" value="Unassembled WGS sequence"/>
</dbReference>
<dbReference type="InterPro" id="IPR008979">
    <property type="entry name" value="Galactose-bd-like_sf"/>
</dbReference>
<evidence type="ECO:0000256" key="2">
    <source>
        <dbReference type="ARBA" id="ARBA00012652"/>
    </source>
</evidence>
<name>A0A5B1CKK2_9BACT</name>
<evidence type="ECO:0000259" key="8">
    <source>
        <dbReference type="Pfam" id="PF17389"/>
    </source>
</evidence>
<dbReference type="Pfam" id="PF05592">
    <property type="entry name" value="Bac_rhamnosid"/>
    <property type="match status" value="1"/>
</dbReference>
<dbReference type="InterPro" id="IPR016007">
    <property type="entry name" value="Alpha_rhamnosid"/>
</dbReference>
<dbReference type="SUPFAM" id="SSF48208">
    <property type="entry name" value="Six-hairpin glycosidases"/>
    <property type="match status" value="1"/>
</dbReference>
<keyword evidence="5" id="KW-0732">Signal</keyword>
<dbReference type="InterPro" id="IPR035396">
    <property type="entry name" value="Bac_rhamnosid6H"/>
</dbReference>
<dbReference type="EMBL" id="VRLW01000001">
    <property type="protein sequence ID" value="KAA1259854.1"/>
    <property type="molecule type" value="Genomic_DNA"/>
</dbReference>
<gene>
    <name evidence="10" type="ORF">LF1_23910</name>
</gene>
<dbReference type="InterPro" id="IPR013737">
    <property type="entry name" value="Bac_rhamnosid_N"/>
</dbReference>
<dbReference type="InterPro" id="IPR035398">
    <property type="entry name" value="Bac_rhamnosid_C"/>
</dbReference>
<evidence type="ECO:0000259" key="6">
    <source>
        <dbReference type="Pfam" id="PF05592"/>
    </source>
</evidence>
<feature type="domain" description="Bacterial alpha-L-rhamnosidase N-terminal" evidence="7">
    <location>
        <begin position="324"/>
        <end position="491"/>
    </location>
</feature>
<protein>
    <recommendedName>
        <fullName evidence="2">alpha-L-rhamnosidase</fullName>
        <ecNumber evidence="2">3.2.1.40</ecNumber>
    </recommendedName>
</protein>
<comment type="catalytic activity">
    <reaction evidence="1">
        <text>Hydrolysis of terminal non-reducing alpha-L-rhamnose residues in alpha-L-rhamnosides.</text>
        <dbReference type="EC" id="3.2.1.40"/>
    </reaction>
</comment>
<keyword evidence="3" id="KW-0378">Hydrolase</keyword>
<dbReference type="Pfam" id="PF25788">
    <property type="entry name" value="Ig_Rha78A_N"/>
    <property type="match status" value="1"/>
</dbReference>
<organism evidence="10 11">
    <name type="scientific">Rubripirellula obstinata</name>
    <dbReference type="NCBI Taxonomy" id="406547"/>
    <lineage>
        <taxon>Bacteria</taxon>
        <taxon>Pseudomonadati</taxon>
        <taxon>Planctomycetota</taxon>
        <taxon>Planctomycetia</taxon>
        <taxon>Pirellulales</taxon>
        <taxon>Pirellulaceae</taxon>
        <taxon>Rubripirellula</taxon>
    </lineage>
</organism>
<feature type="domain" description="Alpha-L-rhamnosidase six-hairpin glycosidase" evidence="8">
    <location>
        <begin position="612"/>
        <end position="944"/>
    </location>
</feature>
<comment type="caution">
    <text evidence="10">The sequence shown here is derived from an EMBL/GenBank/DDBJ whole genome shotgun (WGS) entry which is preliminary data.</text>
</comment>
<accession>A0A5B1CKK2</accession>
<dbReference type="GO" id="GO:0005975">
    <property type="term" value="P:carbohydrate metabolic process"/>
    <property type="evidence" value="ECO:0007669"/>
    <property type="project" value="InterPro"/>
</dbReference>
<dbReference type="AlphaFoldDB" id="A0A5B1CKK2"/>
<dbReference type="RefSeq" id="WP_068259766.1">
    <property type="nucleotide sequence ID" value="NZ_LWSK01000012.1"/>
</dbReference>
<dbReference type="OrthoDB" id="221989at2"/>
<dbReference type="SUPFAM" id="SSF49785">
    <property type="entry name" value="Galactose-binding domain-like"/>
    <property type="match status" value="1"/>
</dbReference>
<dbReference type="InterPro" id="IPR012341">
    <property type="entry name" value="6hp_glycosidase-like_sf"/>
</dbReference>
<dbReference type="InterPro" id="IPR008902">
    <property type="entry name" value="Rhamnosid_concanavalin"/>
</dbReference>
<feature type="domain" description="Alpha-L-rhamnosidase C-terminal" evidence="9">
    <location>
        <begin position="947"/>
        <end position="1023"/>
    </location>
</feature>
<evidence type="ECO:0000259" key="7">
    <source>
        <dbReference type="Pfam" id="PF08531"/>
    </source>
</evidence>
<evidence type="ECO:0000256" key="4">
    <source>
        <dbReference type="SAM" id="MobiDB-lite"/>
    </source>
</evidence>
<sequence precursor="true">MNRTRLLTVFLFSAFFSALISDSHSCLAEQIVDLRSDGRITPLAIDASDPLLSWKLEGSRKGLSQTAYQIQAATTTEKLAEADLWDSGWVNESKSHAIAYEGKNPAAKQRVYWRVRIKNDAGDVLSWSEPSWFDAGLLSDRDWQKASWISCTRKQQTEYGPAEVMGDWIAAANKSQKNDEITYTFSFTLPDKHVVYAGAWWNHVDQGTTELVINGTKGLSGPEGPPTVHFKDFSFQLKTKNEISIAVSDAEPSTPICFGMQVVFADGTEQTIGTSANWQVQVGDSAMPAKVICEYGKSPLGEAKISPRAPLAATWYKKDFQVSKEVAAAKLYVCGLGYHEPYLNGTKVGDHVLDPGQTDYEHFAHYQVFDIKDQLKKGANTLAVLLGDGWYNNNRMFSHARFRYGNPGLRAYADVRYADGTHDHIVSGNNWHWKESGLTESSVFRGDYIDYRKWHDEWEKPGTPNGWKPVRKVKPLSPKLVAQDFPPIRIVREIEPVKIWQIGETTWGVDLGENISGWIGLQFDEPSGNVIRLRVSELLDQDETHLDNVPRSFWNCHAAPQHHRIIADGKPHDWRPYFSYHGFRFAEISGLSKAPTAGQIKGLVVHTDTPVIATFESSDPLLDRIFAMGIQTHLNNMHSILEDCPHREKCLWGGDAHSSWATGMYTLDSGSFYRQQARLFYTPPMDPLGIPGRIAVGKRSTNKTLDFTWSVSPLFTAWHHYQMSGDLATAKDHYQEMIDFLRYFEGESPDLLPTICRYGDHAPPIGIERTPADPKLIASMNFFAAANRFAEFAEVLGKEKDAVWSRDLAERIRKSIIKTYFDDEEKTFGNGTHDSLALTFGIPDPADQSAVAASLAKIYQDNGKKFDGGFMSYNIYPELTKHGHLDLALDMLRNPDYPGIAQSICDYDATTIFERFRNDSRRSQLNQSLDHHAMNHPTAWLLNDIAGIRSHPSHPGMQRLLLTPHIPKDLDHASGTLRTSYGLVKSEWSQQDGQVTWQIQIPPGSTAEVRLPKGTKDLRMEGQQPPANAQSFEIESGNHQLQWQKPYPNESLAE</sequence>
<dbReference type="InterPro" id="IPR008928">
    <property type="entry name" value="6-hairpin_glycosidase_sf"/>
</dbReference>
<dbReference type="PIRSF" id="PIRSF010631">
    <property type="entry name" value="A-rhamnsds"/>
    <property type="match status" value="1"/>
</dbReference>
<dbReference type="PANTHER" id="PTHR33307:SF6">
    <property type="entry name" value="ALPHA-RHAMNOSIDASE (EUROFUNG)-RELATED"/>
    <property type="match status" value="1"/>
</dbReference>
<dbReference type="Pfam" id="PF17389">
    <property type="entry name" value="Bac_rhamnosid6H"/>
    <property type="match status" value="1"/>
</dbReference>
<feature type="compositionally biased region" description="Polar residues" evidence="4">
    <location>
        <begin position="1025"/>
        <end position="1043"/>
    </location>
</feature>
<feature type="signal peptide" evidence="5">
    <location>
        <begin position="1"/>
        <end position="28"/>
    </location>
</feature>
<feature type="region of interest" description="Disordered" evidence="4">
    <location>
        <begin position="1014"/>
        <end position="1054"/>
    </location>
</feature>
<evidence type="ECO:0000256" key="5">
    <source>
        <dbReference type="SAM" id="SignalP"/>
    </source>
</evidence>
<dbReference type="InterPro" id="IPR013783">
    <property type="entry name" value="Ig-like_fold"/>
</dbReference>
<dbReference type="Gene3D" id="2.60.420.10">
    <property type="entry name" value="Maltose phosphorylase, domain 3"/>
    <property type="match status" value="1"/>
</dbReference>
<reference evidence="10 11" key="1">
    <citation type="submission" date="2019-08" db="EMBL/GenBank/DDBJ databases">
        <title>Deep-cultivation of Planctomycetes and their phenomic and genomic characterization uncovers novel biology.</title>
        <authorList>
            <person name="Wiegand S."/>
            <person name="Jogler M."/>
            <person name="Boedeker C."/>
            <person name="Pinto D."/>
            <person name="Vollmers J."/>
            <person name="Rivas-Marin E."/>
            <person name="Kohn T."/>
            <person name="Peeters S.H."/>
            <person name="Heuer A."/>
            <person name="Rast P."/>
            <person name="Oberbeckmann S."/>
            <person name="Bunk B."/>
            <person name="Jeske O."/>
            <person name="Meyerdierks A."/>
            <person name="Storesund J.E."/>
            <person name="Kallscheuer N."/>
            <person name="Luecker S."/>
            <person name="Lage O.M."/>
            <person name="Pohl T."/>
            <person name="Merkel B.J."/>
            <person name="Hornburger P."/>
            <person name="Mueller R.-W."/>
            <person name="Bruemmer F."/>
            <person name="Labrenz M."/>
            <person name="Spormann A.M."/>
            <person name="Op Den Camp H."/>
            <person name="Overmann J."/>
            <person name="Amann R."/>
            <person name="Jetten M.S.M."/>
            <person name="Mascher T."/>
            <person name="Medema M.H."/>
            <person name="Devos D.P."/>
            <person name="Kaster A.-K."/>
            <person name="Ovreas L."/>
            <person name="Rohde M."/>
            <person name="Galperin M.Y."/>
            <person name="Jogler C."/>
        </authorList>
    </citation>
    <scope>NUCLEOTIDE SEQUENCE [LARGE SCALE GENOMIC DNA]</scope>
    <source>
        <strain evidence="10 11">LF1</strain>
    </source>
</reference>
<feature type="chain" id="PRO_5023028961" description="alpha-L-rhamnosidase" evidence="5">
    <location>
        <begin position="29"/>
        <end position="1054"/>
    </location>
</feature>
<dbReference type="Gene3D" id="2.60.40.10">
    <property type="entry name" value="Immunoglobulins"/>
    <property type="match status" value="1"/>
</dbReference>
<evidence type="ECO:0000256" key="3">
    <source>
        <dbReference type="ARBA" id="ARBA00022801"/>
    </source>
</evidence>
<evidence type="ECO:0000259" key="9">
    <source>
        <dbReference type="Pfam" id="PF17390"/>
    </source>
</evidence>
<dbReference type="Pfam" id="PF17390">
    <property type="entry name" value="Bac_rhamnosid_C"/>
    <property type="match status" value="1"/>
</dbReference>
<dbReference type="PANTHER" id="PTHR33307">
    <property type="entry name" value="ALPHA-RHAMNOSIDASE (EUROFUNG)"/>
    <property type="match status" value="1"/>
</dbReference>
<dbReference type="GO" id="GO:0030596">
    <property type="term" value="F:alpha-L-rhamnosidase activity"/>
    <property type="evidence" value="ECO:0007669"/>
    <property type="project" value="UniProtKB-EC"/>
</dbReference>